<dbReference type="AlphaFoldDB" id="A0A2W7IMN6"/>
<dbReference type="Proteomes" id="UP000249688">
    <property type="component" value="Unassembled WGS sequence"/>
</dbReference>
<keyword evidence="2" id="KW-0805">Transcription regulation</keyword>
<evidence type="ECO:0000256" key="4">
    <source>
        <dbReference type="ARBA" id="ARBA00023163"/>
    </source>
</evidence>
<dbReference type="GO" id="GO:0003700">
    <property type="term" value="F:DNA-binding transcription factor activity"/>
    <property type="evidence" value="ECO:0007669"/>
    <property type="project" value="InterPro"/>
</dbReference>
<dbReference type="Gene3D" id="3.40.190.10">
    <property type="entry name" value="Periplasmic binding protein-like II"/>
    <property type="match status" value="2"/>
</dbReference>
<name>A0A2W7IMN6_9PROT</name>
<evidence type="ECO:0000256" key="3">
    <source>
        <dbReference type="ARBA" id="ARBA00023125"/>
    </source>
</evidence>
<dbReference type="PROSITE" id="PS50931">
    <property type="entry name" value="HTH_LYSR"/>
    <property type="match status" value="1"/>
</dbReference>
<feature type="domain" description="HTH lysR-type" evidence="5">
    <location>
        <begin position="6"/>
        <end position="63"/>
    </location>
</feature>
<evidence type="ECO:0000313" key="6">
    <source>
        <dbReference type="EMBL" id="PZW48110.1"/>
    </source>
</evidence>
<dbReference type="EMBL" id="QKYU01000006">
    <property type="protein sequence ID" value="PZW48110.1"/>
    <property type="molecule type" value="Genomic_DNA"/>
</dbReference>
<keyword evidence="3" id="KW-0238">DNA-binding</keyword>
<dbReference type="PANTHER" id="PTHR30537">
    <property type="entry name" value="HTH-TYPE TRANSCRIPTIONAL REGULATOR"/>
    <property type="match status" value="1"/>
</dbReference>
<reference evidence="6 7" key="1">
    <citation type="submission" date="2018-06" db="EMBL/GenBank/DDBJ databases">
        <title>Genomic Encyclopedia of Archaeal and Bacterial Type Strains, Phase II (KMG-II): from individual species to whole genera.</title>
        <authorList>
            <person name="Goeker M."/>
        </authorList>
    </citation>
    <scope>NUCLEOTIDE SEQUENCE [LARGE SCALE GENOMIC DNA]</scope>
    <source>
        <strain evidence="6 7">DSM 24525</strain>
    </source>
</reference>
<dbReference type="Gene3D" id="1.10.10.10">
    <property type="entry name" value="Winged helix-like DNA-binding domain superfamily/Winged helix DNA-binding domain"/>
    <property type="match status" value="1"/>
</dbReference>
<sequence>MPMRLPPLADLQAFALVGKTQSLTRAAALLNVTQPAVSKRIRALEAWVGRPLLERRANRIRLTEAGVAFSTTLGEGFAVLQGATDALMKPATGPLRVRAYTTWALRWLIPRLPQYYRLQSDHTVEVTTSLLPVDFSADAVDVAVRMAPGDARLPGATRLWRHAVMPYAAPILAEAARANPAAATQLASLARPQDWPAWGAAHGIAVADRPIFFESTSLAIEAAIQGMGVVIASPMLVAEDVRLGRLIPVGAEPLDTQDFYWLLLPLGKVRPEAAMFSGWLLHEISQQEGTGIA</sequence>
<organism evidence="6 7">
    <name type="scientific">Humitalea rosea</name>
    <dbReference type="NCBI Taxonomy" id="990373"/>
    <lineage>
        <taxon>Bacteria</taxon>
        <taxon>Pseudomonadati</taxon>
        <taxon>Pseudomonadota</taxon>
        <taxon>Alphaproteobacteria</taxon>
        <taxon>Acetobacterales</taxon>
        <taxon>Roseomonadaceae</taxon>
        <taxon>Humitalea</taxon>
    </lineage>
</organism>
<keyword evidence="4" id="KW-0804">Transcription</keyword>
<dbReference type="GO" id="GO:0043565">
    <property type="term" value="F:sequence-specific DNA binding"/>
    <property type="evidence" value="ECO:0007669"/>
    <property type="project" value="TreeGrafter"/>
</dbReference>
<dbReference type="SUPFAM" id="SSF46785">
    <property type="entry name" value="Winged helix' DNA-binding domain"/>
    <property type="match status" value="1"/>
</dbReference>
<dbReference type="InterPro" id="IPR000847">
    <property type="entry name" value="LysR_HTH_N"/>
</dbReference>
<protein>
    <submittedName>
        <fullName evidence="6">LysR family glycine cleavage system transcriptional activator</fullName>
    </submittedName>
</protein>
<evidence type="ECO:0000256" key="2">
    <source>
        <dbReference type="ARBA" id="ARBA00023015"/>
    </source>
</evidence>
<dbReference type="InterPro" id="IPR005119">
    <property type="entry name" value="LysR_subst-bd"/>
</dbReference>
<accession>A0A2W7IMN6</accession>
<dbReference type="Pfam" id="PF03466">
    <property type="entry name" value="LysR_substrate"/>
    <property type="match status" value="1"/>
</dbReference>
<evidence type="ECO:0000256" key="1">
    <source>
        <dbReference type="ARBA" id="ARBA00009437"/>
    </source>
</evidence>
<gene>
    <name evidence="6" type="ORF">C8P66_106114</name>
</gene>
<dbReference type="SUPFAM" id="SSF53850">
    <property type="entry name" value="Periplasmic binding protein-like II"/>
    <property type="match status" value="1"/>
</dbReference>
<dbReference type="GO" id="GO:0006351">
    <property type="term" value="P:DNA-templated transcription"/>
    <property type="evidence" value="ECO:0007669"/>
    <property type="project" value="TreeGrafter"/>
</dbReference>
<dbReference type="InterPro" id="IPR036388">
    <property type="entry name" value="WH-like_DNA-bd_sf"/>
</dbReference>
<keyword evidence="7" id="KW-1185">Reference proteome</keyword>
<dbReference type="PANTHER" id="PTHR30537:SF26">
    <property type="entry name" value="GLYCINE CLEAVAGE SYSTEM TRANSCRIPTIONAL ACTIVATOR"/>
    <property type="match status" value="1"/>
</dbReference>
<comment type="similarity">
    <text evidence="1">Belongs to the LysR transcriptional regulatory family.</text>
</comment>
<comment type="caution">
    <text evidence="6">The sequence shown here is derived from an EMBL/GenBank/DDBJ whole genome shotgun (WGS) entry which is preliminary data.</text>
</comment>
<dbReference type="InterPro" id="IPR058163">
    <property type="entry name" value="LysR-type_TF_proteobact-type"/>
</dbReference>
<evidence type="ECO:0000313" key="7">
    <source>
        <dbReference type="Proteomes" id="UP000249688"/>
    </source>
</evidence>
<dbReference type="InterPro" id="IPR036390">
    <property type="entry name" value="WH_DNA-bd_sf"/>
</dbReference>
<dbReference type="PRINTS" id="PR00039">
    <property type="entry name" value="HTHLYSR"/>
</dbReference>
<evidence type="ECO:0000259" key="5">
    <source>
        <dbReference type="PROSITE" id="PS50931"/>
    </source>
</evidence>
<dbReference type="Pfam" id="PF00126">
    <property type="entry name" value="HTH_1"/>
    <property type="match status" value="1"/>
</dbReference>
<proteinExistence type="inferred from homology"/>